<keyword evidence="4" id="KW-1185">Reference proteome</keyword>
<protein>
    <submittedName>
        <fullName evidence="3">Uncharacterized protein</fullName>
    </submittedName>
</protein>
<comment type="caution">
    <text evidence="3">The sequence shown here is derived from an EMBL/GenBank/DDBJ whole genome shotgun (WGS) entry which is preliminary data.</text>
</comment>
<dbReference type="EMBL" id="PITK01000091">
    <property type="protein sequence ID" value="TBU20309.1"/>
    <property type="molecule type" value="Genomic_DNA"/>
</dbReference>
<dbReference type="VEuPathDB" id="MicrosporidiaDB:CWI38_0091p0030"/>
<reference evidence="3 4" key="1">
    <citation type="submission" date="2017-12" db="EMBL/GenBank/DDBJ databases">
        <authorList>
            <person name="Pombert J.-F."/>
            <person name="Haag K.L."/>
            <person name="Ebert D."/>
        </authorList>
    </citation>
    <scope>NUCLEOTIDE SEQUENCE [LARGE SCALE GENOMIC DNA]</scope>
    <source>
        <strain evidence="3">IL-G-3</strain>
    </source>
</reference>
<dbReference type="EMBL" id="PITK01000261">
    <property type="protein sequence ID" value="TBU17974.1"/>
    <property type="molecule type" value="Genomic_DNA"/>
</dbReference>
<name>A0A4Q9M0Z8_9MICR</name>
<feature type="region of interest" description="Disordered" evidence="1">
    <location>
        <begin position="79"/>
        <end position="106"/>
    </location>
</feature>
<accession>A0A4Q9M0Z8</accession>
<evidence type="ECO:0000313" key="4">
    <source>
        <dbReference type="Proteomes" id="UP000292282"/>
    </source>
</evidence>
<organism evidence="3 4">
    <name type="scientific">Hamiltosporidium tvaerminnensis</name>
    <dbReference type="NCBI Taxonomy" id="1176355"/>
    <lineage>
        <taxon>Eukaryota</taxon>
        <taxon>Fungi</taxon>
        <taxon>Fungi incertae sedis</taxon>
        <taxon>Microsporidia</taxon>
        <taxon>Dubosqiidae</taxon>
        <taxon>Hamiltosporidium</taxon>
    </lineage>
</organism>
<evidence type="ECO:0000313" key="3">
    <source>
        <dbReference type="EMBL" id="TBU20309.1"/>
    </source>
</evidence>
<dbReference type="Proteomes" id="UP000292282">
    <property type="component" value="Unassembled WGS sequence"/>
</dbReference>
<sequence>MSHSVHEILNNEYAEIRERYILDKRQNRITLIEVIITSQDFLQIVETEKLRKYDFLANLLGLIMFDSAKKTAETISFDQKEDSNLDQIPKRSGREDGGKTENTKNGRIIISDGTTTVVKDPTINANEDSVLEEGSEGLKCLKESFNSEKIC</sequence>
<evidence type="ECO:0000313" key="2">
    <source>
        <dbReference type="EMBL" id="TBU17974.1"/>
    </source>
</evidence>
<dbReference type="VEuPathDB" id="MicrosporidiaDB:CWI38_0261p0050"/>
<gene>
    <name evidence="3" type="ORF">CWI38_0091p0030</name>
    <name evidence="2" type="ORF">CWI38_0261p0050</name>
</gene>
<proteinExistence type="predicted"/>
<dbReference type="AlphaFoldDB" id="A0A4Q9M0Z8"/>
<feature type="compositionally biased region" description="Basic and acidic residues" evidence="1">
    <location>
        <begin position="79"/>
        <end position="104"/>
    </location>
</feature>
<evidence type="ECO:0000256" key="1">
    <source>
        <dbReference type="SAM" id="MobiDB-lite"/>
    </source>
</evidence>